<dbReference type="eggNOG" id="KOG1616">
    <property type="taxonomic scope" value="Eukaryota"/>
</dbReference>
<proteinExistence type="inferred from homology"/>
<dbReference type="EMBL" id="KN275973">
    <property type="protein sequence ID" value="KGM91463.1"/>
    <property type="molecule type" value="Genomic_DNA"/>
</dbReference>
<accession>A0A0A0HT22</accession>
<feature type="domain" description="AMP-activated protein kinase glycogen-binding" evidence="3">
    <location>
        <begin position="28"/>
        <end position="104"/>
    </location>
</feature>
<feature type="region of interest" description="Disordered" evidence="2">
    <location>
        <begin position="313"/>
        <end position="352"/>
    </location>
</feature>
<dbReference type="HOGENOM" id="CLU_011453_2_0_1"/>
<feature type="compositionally biased region" description="Polar residues" evidence="2">
    <location>
        <begin position="273"/>
        <end position="285"/>
    </location>
</feature>
<dbReference type="AlphaFoldDB" id="A0A0A0HT22"/>
<feature type="compositionally biased region" description="Polar residues" evidence="2">
    <location>
        <begin position="167"/>
        <end position="180"/>
    </location>
</feature>
<dbReference type="GO" id="GO:0007165">
    <property type="term" value="P:signal transduction"/>
    <property type="evidence" value="ECO:0007669"/>
    <property type="project" value="TreeGrafter"/>
</dbReference>
<dbReference type="GO" id="GO:0005634">
    <property type="term" value="C:nucleus"/>
    <property type="evidence" value="ECO:0007669"/>
    <property type="project" value="TreeGrafter"/>
</dbReference>
<feature type="region of interest" description="Disordered" evidence="2">
    <location>
        <begin position="392"/>
        <end position="535"/>
    </location>
</feature>
<feature type="compositionally biased region" description="Basic and acidic residues" evidence="2">
    <location>
        <begin position="325"/>
        <end position="345"/>
    </location>
</feature>
<comment type="similarity">
    <text evidence="1">Belongs to the CRP1/MDG1 family.</text>
</comment>
<dbReference type="PANTHER" id="PTHR10343">
    <property type="entry name" value="5'-AMP-ACTIVATED PROTEIN KINASE , BETA SUBUNIT"/>
    <property type="match status" value="1"/>
</dbReference>
<dbReference type="OrthoDB" id="5873279at2759"/>
<sequence>MAKNRHNRSRKSNRPPSGATKTPMVMHTFQWSDTTAKEVYVTGTFDNWGRTVKLDRTEDGFRKDVEVPAISTKMLYKFVVDGDWKIDSAALQEDDGHNNTNNVLLRQHIKQLPPPSKDTTEPDTVGEIEAPAAMSGVTPHSTTAALAADVPKESHKAPETDAAPSVPITSSACPESTTANLAKDVPLERKAESTPGTFPVTPAKEPEQFSVNPIPASEGIGNPVHIKPGEPVPNSSTFSKNTIASTATTDKAGYEKDASAPSFLPLQDDETVTTHPVTTNGSNRSVEPFIQTASPTSTTAALAGAVPLEITRAPNGSVSKGPESSAKEVPEVVKESMSKAHKEPEAAGDSGCVAEKAEVERQLLESVHPTDASGGVPPMVRRSIDLAHADPEATAVPEAVVEKEEVERQLLREVKHDDSAGEPAPVITAETSPTVPGGTPLAAKEYQEQSISPKSREPAPAPAPADKDAAAQPVVTSGPEATTAPAVTQAQPPAQPQQQPEGQAESAAKDADKCKKKKKKNRASAIFSKLKEKFK</sequence>
<dbReference type="InterPro" id="IPR050827">
    <property type="entry name" value="CRP1_MDG1_kinase"/>
</dbReference>
<dbReference type="InParanoid" id="A0A0A0HT22"/>
<evidence type="ECO:0000313" key="5">
    <source>
        <dbReference type="Proteomes" id="UP000001628"/>
    </source>
</evidence>
<dbReference type="GO" id="GO:0031588">
    <property type="term" value="C:nucleotide-activated protein kinase complex"/>
    <property type="evidence" value="ECO:0007669"/>
    <property type="project" value="TreeGrafter"/>
</dbReference>
<feature type="compositionally biased region" description="Basic and acidic residues" evidence="2">
    <location>
        <begin position="400"/>
        <end position="419"/>
    </location>
</feature>
<dbReference type="SUPFAM" id="SSF81296">
    <property type="entry name" value="E set domains"/>
    <property type="match status" value="1"/>
</dbReference>
<dbReference type="KEGG" id="pbn:PADG_12447"/>
<name>A0A0A0HT22_PARBD</name>
<feature type="compositionally biased region" description="Basic residues" evidence="2">
    <location>
        <begin position="1"/>
        <end position="13"/>
    </location>
</feature>
<feature type="compositionally biased region" description="Polar residues" evidence="2">
    <location>
        <begin position="233"/>
        <end position="249"/>
    </location>
</feature>
<evidence type="ECO:0000313" key="4">
    <source>
        <dbReference type="EMBL" id="KGM91463.1"/>
    </source>
</evidence>
<feature type="compositionally biased region" description="Basic and acidic residues" evidence="2">
    <location>
        <begin position="150"/>
        <end position="159"/>
    </location>
</feature>
<dbReference type="Proteomes" id="UP000001628">
    <property type="component" value="Unassembled WGS sequence"/>
</dbReference>
<dbReference type="InterPro" id="IPR013783">
    <property type="entry name" value="Ig-like_fold"/>
</dbReference>
<dbReference type="CDD" id="cd02859">
    <property type="entry name" value="E_set_AMPKbeta_like_N"/>
    <property type="match status" value="1"/>
</dbReference>
<reference evidence="4 5" key="1">
    <citation type="journal article" date="2011" name="PLoS Genet.">
        <title>Comparative genomic analysis of human fungal pathogens causing paracoccidioidomycosis.</title>
        <authorList>
            <person name="Desjardins C.A."/>
            <person name="Champion M.D."/>
            <person name="Holder J.W."/>
            <person name="Muszewska A."/>
            <person name="Goldberg J."/>
            <person name="Bailao A.M."/>
            <person name="Brigido M.M."/>
            <person name="Ferreira M.E."/>
            <person name="Garcia A.M."/>
            <person name="Grynberg M."/>
            <person name="Gujja S."/>
            <person name="Heiman D.I."/>
            <person name="Henn M.R."/>
            <person name="Kodira C.D."/>
            <person name="Leon-Narvaez H."/>
            <person name="Longo L.V."/>
            <person name="Ma L.J."/>
            <person name="Malavazi I."/>
            <person name="Matsuo A.L."/>
            <person name="Morais F.V."/>
            <person name="Pereira M."/>
            <person name="Rodriguez-Brito S."/>
            <person name="Sakthikumar S."/>
            <person name="Salem-Izacc S.M."/>
            <person name="Sykes S.M."/>
            <person name="Teixeira M.M."/>
            <person name="Vallejo M.C."/>
            <person name="Walter M.E."/>
            <person name="Yandava C."/>
            <person name="Young S."/>
            <person name="Zeng Q."/>
            <person name="Zucker J."/>
            <person name="Felipe M.S."/>
            <person name="Goldman G.H."/>
            <person name="Haas B.J."/>
            <person name="McEwen J.G."/>
            <person name="Nino-Vega G."/>
            <person name="Puccia R."/>
            <person name="San-Blas G."/>
            <person name="Soares C.M."/>
            <person name="Birren B.W."/>
            <person name="Cuomo C.A."/>
        </authorList>
    </citation>
    <scope>NUCLEOTIDE SEQUENCE [LARGE SCALE GENOMIC DNA]</scope>
    <source>
        <strain evidence="4 5">Pb18</strain>
    </source>
</reference>
<organism evidence="4 5">
    <name type="scientific">Paracoccidioides brasiliensis (strain Pb18)</name>
    <dbReference type="NCBI Taxonomy" id="502780"/>
    <lineage>
        <taxon>Eukaryota</taxon>
        <taxon>Fungi</taxon>
        <taxon>Dikarya</taxon>
        <taxon>Ascomycota</taxon>
        <taxon>Pezizomycotina</taxon>
        <taxon>Eurotiomycetes</taxon>
        <taxon>Eurotiomycetidae</taxon>
        <taxon>Onygenales</taxon>
        <taxon>Ajellomycetaceae</taxon>
        <taxon>Paracoccidioides</taxon>
    </lineage>
</organism>
<dbReference type="GO" id="GO:0019901">
    <property type="term" value="F:protein kinase binding"/>
    <property type="evidence" value="ECO:0007669"/>
    <property type="project" value="TreeGrafter"/>
</dbReference>
<feature type="region of interest" description="Disordered" evidence="2">
    <location>
        <begin position="149"/>
        <end position="287"/>
    </location>
</feature>
<dbReference type="OMA" id="TFDNWTK"/>
<dbReference type="Pfam" id="PF16561">
    <property type="entry name" value="AMPK1_CBM"/>
    <property type="match status" value="1"/>
</dbReference>
<dbReference type="PANTHER" id="PTHR10343:SF81">
    <property type="entry name" value="CRUCIFORM DNA-RECOGNIZING PROTEIN 1-RELATED"/>
    <property type="match status" value="1"/>
</dbReference>
<dbReference type="GO" id="GO:0005737">
    <property type="term" value="C:cytoplasm"/>
    <property type="evidence" value="ECO:0007669"/>
    <property type="project" value="TreeGrafter"/>
</dbReference>
<dbReference type="RefSeq" id="XP_010763763.1">
    <property type="nucleotide sequence ID" value="XM_010765461.1"/>
</dbReference>
<dbReference type="VEuPathDB" id="FungiDB:PADG_12447"/>
<feature type="compositionally biased region" description="Low complexity" evidence="2">
    <location>
        <begin position="479"/>
        <end position="506"/>
    </location>
</feature>
<gene>
    <name evidence="4" type="ORF">PADG_12447</name>
</gene>
<protein>
    <recommendedName>
        <fullName evidence="3">AMP-activated protein kinase glycogen-binding domain-containing protein</fullName>
    </recommendedName>
</protein>
<dbReference type="GeneID" id="22588344"/>
<evidence type="ECO:0000259" key="3">
    <source>
        <dbReference type="Pfam" id="PF16561"/>
    </source>
</evidence>
<evidence type="ECO:0000256" key="2">
    <source>
        <dbReference type="SAM" id="MobiDB-lite"/>
    </source>
</evidence>
<dbReference type="InterPro" id="IPR014756">
    <property type="entry name" value="Ig_E-set"/>
</dbReference>
<feature type="region of interest" description="Disordered" evidence="2">
    <location>
        <begin position="1"/>
        <end position="23"/>
    </location>
</feature>
<keyword evidence="5" id="KW-1185">Reference proteome</keyword>
<evidence type="ECO:0000256" key="1">
    <source>
        <dbReference type="ARBA" id="ARBA00038216"/>
    </source>
</evidence>
<dbReference type="InterPro" id="IPR032640">
    <property type="entry name" value="AMPK1_CBM"/>
</dbReference>
<dbReference type="Gene3D" id="2.60.40.10">
    <property type="entry name" value="Immunoglobulins"/>
    <property type="match status" value="1"/>
</dbReference>
<dbReference type="STRING" id="502780.A0A0A0HT22"/>